<dbReference type="InterPro" id="IPR017459">
    <property type="entry name" value="Glycosyl_Trfase_fam3_N_dom"/>
</dbReference>
<evidence type="ECO:0000256" key="1">
    <source>
        <dbReference type="ARBA" id="ARBA00022676"/>
    </source>
</evidence>
<sequence length="160" mass="16358">MSEFRQITEELCNTGALSESTATRAFSLIMSGEQSDIAIAGFLAALRTAGETTEIITAGARVLRDRLTPVVSPEGAIDTCGTGGDAKGSFNISTATAIVAAGAGAIVAKHGNKALSSRSGSSEVLEQLGVRLQQPQGGVEMCMQEAGIGFMFAPAHHAAM</sequence>
<dbReference type="AlphaFoldDB" id="A0A3B0S510"/>
<dbReference type="Pfam" id="PF00591">
    <property type="entry name" value="Glycos_transf_3"/>
    <property type="match status" value="1"/>
</dbReference>
<evidence type="ECO:0000256" key="2">
    <source>
        <dbReference type="ARBA" id="ARBA00022679"/>
    </source>
</evidence>
<dbReference type="GO" id="GO:0004048">
    <property type="term" value="F:anthranilate phosphoribosyltransferase activity"/>
    <property type="evidence" value="ECO:0007669"/>
    <property type="project" value="UniProtKB-EC"/>
</dbReference>
<dbReference type="GO" id="GO:0005829">
    <property type="term" value="C:cytosol"/>
    <property type="evidence" value="ECO:0007669"/>
    <property type="project" value="TreeGrafter"/>
</dbReference>
<dbReference type="InterPro" id="IPR036320">
    <property type="entry name" value="Glycosyl_Trfase_fam3_N_dom_sf"/>
</dbReference>
<feature type="non-terminal residue" evidence="5">
    <location>
        <position position="160"/>
    </location>
</feature>
<dbReference type="InterPro" id="IPR000312">
    <property type="entry name" value="Glycosyl_Trfase_fam3"/>
</dbReference>
<gene>
    <name evidence="5" type="ORF">MNBD_ALPHA06-1865</name>
</gene>
<keyword evidence="2 5" id="KW-0808">Transferase</keyword>
<dbReference type="Gene3D" id="1.20.970.10">
    <property type="entry name" value="Transferase, Pyrimidine Nucleoside Phosphorylase, Chain C"/>
    <property type="match status" value="1"/>
</dbReference>
<reference evidence="5" key="1">
    <citation type="submission" date="2018-06" db="EMBL/GenBank/DDBJ databases">
        <authorList>
            <person name="Zhirakovskaya E."/>
        </authorList>
    </citation>
    <scope>NUCLEOTIDE SEQUENCE</scope>
</reference>
<proteinExistence type="predicted"/>
<dbReference type="Pfam" id="PF02885">
    <property type="entry name" value="Glycos_trans_3N"/>
    <property type="match status" value="1"/>
</dbReference>
<accession>A0A3B0S510</accession>
<dbReference type="InterPro" id="IPR035902">
    <property type="entry name" value="Nuc_phospho_transferase"/>
</dbReference>
<protein>
    <submittedName>
        <fullName evidence="5">Anthranilate phosphoribosyltransferase</fullName>
        <ecNumber evidence="5">2.4.2.18</ecNumber>
    </submittedName>
</protein>
<feature type="domain" description="Glycosyl transferase family 3 N-terminal" evidence="4">
    <location>
        <begin position="6"/>
        <end position="66"/>
    </location>
</feature>
<evidence type="ECO:0000259" key="4">
    <source>
        <dbReference type="Pfam" id="PF02885"/>
    </source>
</evidence>
<evidence type="ECO:0000259" key="3">
    <source>
        <dbReference type="Pfam" id="PF00591"/>
    </source>
</evidence>
<keyword evidence="1 5" id="KW-0328">Glycosyltransferase</keyword>
<dbReference type="SUPFAM" id="SSF52418">
    <property type="entry name" value="Nucleoside phosphorylase/phosphoribosyltransferase catalytic domain"/>
    <property type="match status" value="1"/>
</dbReference>
<dbReference type="PANTHER" id="PTHR43285:SF2">
    <property type="entry name" value="ANTHRANILATE PHOSPHORIBOSYLTRANSFERASE"/>
    <property type="match status" value="1"/>
</dbReference>
<organism evidence="5">
    <name type="scientific">hydrothermal vent metagenome</name>
    <dbReference type="NCBI Taxonomy" id="652676"/>
    <lineage>
        <taxon>unclassified sequences</taxon>
        <taxon>metagenomes</taxon>
        <taxon>ecological metagenomes</taxon>
    </lineage>
</organism>
<dbReference type="GO" id="GO:0000162">
    <property type="term" value="P:L-tryptophan biosynthetic process"/>
    <property type="evidence" value="ECO:0007669"/>
    <property type="project" value="InterPro"/>
</dbReference>
<dbReference type="InterPro" id="IPR005940">
    <property type="entry name" value="Anthranilate_Pribosyl_Tfrase"/>
</dbReference>
<name>A0A3B0S510_9ZZZZ</name>
<dbReference type="Gene3D" id="3.40.1030.10">
    <property type="entry name" value="Nucleoside phosphorylase/phosphoribosyltransferase catalytic domain"/>
    <property type="match status" value="1"/>
</dbReference>
<dbReference type="EMBL" id="UOEE01000319">
    <property type="protein sequence ID" value="VAW01445.1"/>
    <property type="molecule type" value="Genomic_DNA"/>
</dbReference>
<evidence type="ECO:0000313" key="5">
    <source>
        <dbReference type="EMBL" id="VAW01445.1"/>
    </source>
</evidence>
<dbReference type="SUPFAM" id="SSF47648">
    <property type="entry name" value="Nucleoside phosphorylase/phosphoribosyltransferase N-terminal domain"/>
    <property type="match status" value="1"/>
</dbReference>
<dbReference type="EC" id="2.4.2.18" evidence="5"/>
<dbReference type="PANTHER" id="PTHR43285">
    <property type="entry name" value="ANTHRANILATE PHOSPHORIBOSYLTRANSFERASE"/>
    <property type="match status" value="1"/>
</dbReference>
<feature type="domain" description="Glycosyl transferase family 3" evidence="3">
    <location>
        <begin position="76"/>
        <end position="160"/>
    </location>
</feature>